<gene>
    <name evidence="1" type="ORF">MLD38_024516</name>
</gene>
<protein>
    <submittedName>
        <fullName evidence="1">Uncharacterized protein</fullName>
    </submittedName>
</protein>
<keyword evidence="2" id="KW-1185">Reference proteome</keyword>
<organism evidence="1 2">
    <name type="scientific">Melastoma candidum</name>
    <dbReference type="NCBI Taxonomy" id="119954"/>
    <lineage>
        <taxon>Eukaryota</taxon>
        <taxon>Viridiplantae</taxon>
        <taxon>Streptophyta</taxon>
        <taxon>Embryophyta</taxon>
        <taxon>Tracheophyta</taxon>
        <taxon>Spermatophyta</taxon>
        <taxon>Magnoliopsida</taxon>
        <taxon>eudicotyledons</taxon>
        <taxon>Gunneridae</taxon>
        <taxon>Pentapetalae</taxon>
        <taxon>rosids</taxon>
        <taxon>malvids</taxon>
        <taxon>Myrtales</taxon>
        <taxon>Melastomataceae</taxon>
        <taxon>Melastomatoideae</taxon>
        <taxon>Melastomateae</taxon>
        <taxon>Melastoma</taxon>
    </lineage>
</organism>
<comment type="caution">
    <text evidence="1">The sequence shown here is derived from an EMBL/GenBank/DDBJ whole genome shotgun (WGS) entry which is preliminary data.</text>
</comment>
<proteinExistence type="predicted"/>
<dbReference type="EMBL" id="CM042886">
    <property type="protein sequence ID" value="KAI4339592.1"/>
    <property type="molecule type" value="Genomic_DNA"/>
</dbReference>
<accession>A0ACB9NTH7</accession>
<sequence length="431" mass="47580">LSPIPTASRGMSRIDPIHIALLPSSGMGHLTPFLRLAASLVASGVTVTFVAPYPTVSLAESQALSCFFSDFPQVVPRRLDLLPVGEDCRSTDDPFYHHFDVIRRSCRLLGPILSLASPPLSAIVTDMSLVSAALPITEELALPNYVFFTSSAKMFTLFASYHRLVESRSNCNTANLGHDFVGIPGRHPISAEWLPRLLRDEGTNFFKSYFIENGKSATKARGIIINTFGGFERETLEDLTDTKMFPGFPPLFAVGPLPQVLNKNCNVLAWLDNQEPSSVIYISFGSRTAITKGQLKELGNGLVRSGCRFLWTVKSKKVDEEDRGNIDDLLGHDITEIMRRRGLVVKEWVDQNKILGHKSIGGFLSHCGWNSVMEAAWHGVPILAWPQHGDQNVVPGEAIAEKIQDVLKNNQMELRAQATRIKESARRSTVA</sequence>
<reference evidence="2" key="1">
    <citation type="journal article" date="2023" name="Front. Plant Sci.">
        <title>Chromosomal-level genome assembly of Melastoma candidum provides insights into trichome evolution.</title>
        <authorList>
            <person name="Zhong Y."/>
            <person name="Wu W."/>
            <person name="Sun C."/>
            <person name="Zou P."/>
            <person name="Liu Y."/>
            <person name="Dai S."/>
            <person name="Zhou R."/>
        </authorList>
    </citation>
    <scope>NUCLEOTIDE SEQUENCE [LARGE SCALE GENOMIC DNA]</scope>
</reference>
<dbReference type="Proteomes" id="UP001057402">
    <property type="component" value="Chromosome 7"/>
</dbReference>
<evidence type="ECO:0000313" key="1">
    <source>
        <dbReference type="EMBL" id="KAI4339592.1"/>
    </source>
</evidence>
<feature type="non-terminal residue" evidence="1">
    <location>
        <position position="431"/>
    </location>
</feature>
<name>A0ACB9NTH7_9MYRT</name>
<evidence type="ECO:0000313" key="2">
    <source>
        <dbReference type="Proteomes" id="UP001057402"/>
    </source>
</evidence>
<feature type="non-terminal residue" evidence="1">
    <location>
        <position position="1"/>
    </location>
</feature>